<dbReference type="AlphaFoldDB" id="K9VUB4"/>
<evidence type="ECO:0000259" key="2">
    <source>
        <dbReference type="Pfam" id="PF03787"/>
    </source>
</evidence>
<evidence type="ECO:0000256" key="1">
    <source>
        <dbReference type="ARBA" id="ARBA00023118"/>
    </source>
</evidence>
<dbReference type="RefSeq" id="WP_015201660.1">
    <property type="nucleotide sequence ID" value="NC_019753.1"/>
</dbReference>
<evidence type="ECO:0000313" key="4">
    <source>
        <dbReference type="Proteomes" id="UP000010472"/>
    </source>
</evidence>
<dbReference type="Pfam" id="PF03787">
    <property type="entry name" value="RAMPs"/>
    <property type="match status" value="1"/>
</dbReference>
<proteinExistence type="predicted"/>
<name>K9VUB4_9CYAN</name>
<organism evidence="3 4">
    <name type="scientific">Crinalium epipsammum PCC 9333</name>
    <dbReference type="NCBI Taxonomy" id="1173022"/>
    <lineage>
        <taxon>Bacteria</taxon>
        <taxon>Bacillati</taxon>
        <taxon>Cyanobacteriota</taxon>
        <taxon>Cyanophyceae</taxon>
        <taxon>Gomontiellales</taxon>
        <taxon>Gomontiellaceae</taxon>
        <taxon>Crinalium</taxon>
    </lineage>
</organism>
<dbReference type="PANTHER" id="PTHR35579:SF3">
    <property type="entry name" value="CRISPR SYSTEM CMS ENDORIBONUCLEASE CSM3"/>
    <property type="match status" value="1"/>
</dbReference>
<keyword evidence="1" id="KW-0051">Antiviral defense</keyword>
<dbReference type="HOGENOM" id="CLU_359332_0_0_3"/>
<dbReference type="KEGG" id="cep:Cri9333_0580"/>
<dbReference type="STRING" id="1173022.Cri9333_0580"/>
<dbReference type="CDD" id="cd09726">
    <property type="entry name" value="RAMP_I_III"/>
    <property type="match status" value="1"/>
</dbReference>
<dbReference type="GO" id="GO:0051607">
    <property type="term" value="P:defense response to virus"/>
    <property type="evidence" value="ECO:0007669"/>
    <property type="project" value="UniProtKB-KW"/>
</dbReference>
<evidence type="ECO:0000313" key="3">
    <source>
        <dbReference type="EMBL" id="AFZ11526.1"/>
    </source>
</evidence>
<dbReference type="InterPro" id="IPR005537">
    <property type="entry name" value="RAMP_III_fam"/>
</dbReference>
<dbReference type="eggNOG" id="COG1337">
    <property type="taxonomic scope" value="Bacteria"/>
</dbReference>
<dbReference type="EMBL" id="CP003620">
    <property type="protein sequence ID" value="AFZ11526.1"/>
    <property type="molecule type" value="Genomic_DNA"/>
</dbReference>
<dbReference type="Proteomes" id="UP000010472">
    <property type="component" value="Chromosome"/>
</dbReference>
<gene>
    <name evidence="3" type="ORF">Cri9333_0580</name>
</gene>
<protein>
    <recommendedName>
        <fullName evidence="2">CRISPR type III-associated protein domain-containing protein</fullName>
    </recommendedName>
</protein>
<feature type="domain" description="CRISPR type III-associated protein" evidence="2">
    <location>
        <begin position="16"/>
        <end position="207"/>
    </location>
</feature>
<dbReference type="PANTHER" id="PTHR35579">
    <property type="entry name" value="CRISPR SYSTEM CMS ENDORIBONUCLEASE CSM3"/>
    <property type="match status" value="1"/>
</dbReference>
<dbReference type="PATRIC" id="fig|1173022.3.peg.638"/>
<sequence length="788" mass="87391">MSNKQSLKAQSSFSATLSIISDWHVGSGTGISGDIDKLVQRDTDGLPYIPAKTLTGIWRDACEIVARGLDNGTNGNWSKWVEYLFGEQPAVAKGAIETPPRPAALSIRSAYLPDNLRQALKQKLELKNAVTFVKPGISIDPESGCAKQDFLRFEEMVRGGTSLNAKCELTLPQNPEQQLAAYALLIAGGQFIERLGGKRRRGAGKCKLAVEKDINPWINWLQQHPQAPPIPDLDVERRDTAPGKVENQTDNSWVSVKLRVKTESPVIISKRTVGNVVESLDYIPGTHLLRLVRRRLSKLNLNIDPAIACGQIIVTNATVEIDNQQGKPVPLCLFSEKATGGLSKGGKIYNRFVENEPEGQLKGERAGYINFQSQTIKHKTVNLCIDTHNTVEDQYQRPTSDVGGVYSYQAIQSNTILQAEIRLCSSLAKELSKQRSDWWNLLKGSDRIGQSKKDNYGAVRLEVLGNPAQLSANTDVNNSHELTVLLLSDVLLRDERLRPTTSIDCLAAELAKLLEVDKLTIRKDKDNKLSLMARQNRIDSWQVRWGLPRPSLVGLSAGSCMVFTVEGNLDPNKLAEITARGIGDRRSEGYGQICFNHPLITLATSNLQVAGEVQLNSSSIRPELIKPSDLTFNYARIIEREAWREAIRKTCLFLVSSEQSRAHILGIKITRSDDELKSEPPMSQLGGLRSILSRLQTVTDANRAIAWLVSLEATPNRKDKWSKTDDALGKIRNLISNQNRVWQILNIDSAKITLTATGQQDLKNELWAEAVRTLVDACIRAHKRDCEG</sequence>
<dbReference type="InterPro" id="IPR052216">
    <property type="entry name" value="CRISPR_Csm3_endoribonuclease"/>
</dbReference>
<keyword evidence="4" id="KW-1185">Reference proteome</keyword>
<reference evidence="3 4" key="1">
    <citation type="submission" date="2012-06" db="EMBL/GenBank/DDBJ databases">
        <title>Finished chromosome of genome of Crinalium epipsammum PCC 9333.</title>
        <authorList>
            <consortium name="US DOE Joint Genome Institute"/>
            <person name="Gugger M."/>
            <person name="Coursin T."/>
            <person name="Rippka R."/>
            <person name="Tandeau De Marsac N."/>
            <person name="Huntemann M."/>
            <person name="Wei C.-L."/>
            <person name="Han J."/>
            <person name="Detter J.C."/>
            <person name="Han C."/>
            <person name="Tapia R."/>
            <person name="Davenport K."/>
            <person name="Daligault H."/>
            <person name="Erkkila T."/>
            <person name="Gu W."/>
            <person name="Munk A.C.C."/>
            <person name="Teshima H."/>
            <person name="Xu Y."/>
            <person name="Chain P."/>
            <person name="Chen A."/>
            <person name="Krypides N."/>
            <person name="Mavromatis K."/>
            <person name="Markowitz V."/>
            <person name="Szeto E."/>
            <person name="Ivanova N."/>
            <person name="Mikhailova N."/>
            <person name="Ovchinnikova G."/>
            <person name="Pagani I."/>
            <person name="Pati A."/>
            <person name="Goodwin L."/>
            <person name="Peters L."/>
            <person name="Pitluck S."/>
            <person name="Woyke T."/>
            <person name="Kerfeld C."/>
        </authorList>
    </citation>
    <scope>NUCLEOTIDE SEQUENCE [LARGE SCALE GENOMIC DNA]</scope>
    <source>
        <strain evidence="3 4">PCC 9333</strain>
    </source>
</reference>
<accession>K9VUB4</accession>